<keyword evidence="3" id="KW-1185">Reference proteome</keyword>
<dbReference type="AlphaFoldDB" id="A0A022PIU5"/>
<organism evidence="2 3">
    <name type="scientific">Photorhabdus aegyptia</name>
    <dbReference type="NCBI Taxonomy" id="2805098"/>
    <lineage>
        <taxon>Bacteria</taxon>
        <taxon>Pseudomonadati</taxon>
        <taxon>Pseudomonadota</taxon>
        <taxon>Gammaproteobacteria</taxon>
        <taxon>Enterobacterales</taxon>
        <taxon>Morganellaceae</taxon>
        <taxon>Photorhabdus</taxon>
    </lineage>
</organism>
<gene>
    <name evidence="2" type="ORF">BA1DRAFT_02631</name>
</gene>
<keyword evidence="1" id="KW-0812">Transmembrane</keyword>
<feature type="transmembrane region" description="Helical" evidence="1">
    <location>
        <begin position="33"/>
        <end position="58"/>
    </location>
</feature>
<accession>A0A022PIU5</accession>
<feature type="transmembrane region" description="Helical" evidence="1">
    <location>
        <begin position="6"/>
        <end position="26"/>
    </location>
</feature>
<dbReference type="Proteomes" id="UP000023464">
    <property type="component" value="Unassembled WGS sequence"/>
</dbReference>
<dbReference type="EMBL" id="JFGV01000037">
    <property type="protein sequence ID" value="EYU14878.1"/>
    <property type="molecule type" value="Genomic_DNA"/>
</dbReference>
<keyword evidence="1" id="KW-0472">Membrane</keyword>
<evidence type="ECO:0000313" key="2">
    <source>
        <dbReference type="EMBL" id="EYU14878.1"/>
    </source>
</evidence>
<reference evidence="2 3" key="1">
    <citation type="submission" date="2014-03" db="EMBL/GenBank/DDBJ databases">
        <title>Draft Genome of Photorhabdus luminescens BA1, an Egyptian Isolate.</title>
        <authorList>
            <person name="Ghazal S."/>
            <person name="Hurst S.G.IV."/>
            <person name="Morris K."/>
            <person name="Thomas K."/>
            <person name="Tisa L.S."/>
        </authorList>
    </citation>
    <scope>NUCLEOTIDE SEQUENCE [LARGE SCALE GENOMIC DNA]</scope>
    <source>
        <strain evidence="2 3">BA1</strain>
    </source>
</reference>
<protein>
    <submittedName>
        <fullName evidence="2">Uncharacterized protein</fullName>
    </submittedName>
</protein>
<evidence type="ECO:0000256" key="1">
    <source>
        <dbReference type="SAM" id="Phobius"/>
    </source>
</evidence>
<keyword evidence="1" id="KW-1133">Transmembrane helix</keyword>
<evidence type="ECO:0000313" key="3">
    <source>
        <dbReference type="Proteomes" id="UP000023464"/>
    </source>
</evidence>
<sequence>MLLIALFLSIFVIFFMLSMVANYFILGRNLKKTILVSLLMTIIAIFSHVSPMIMYQWFF</sequence>
<proteinExistence type="predicted"/>
<name>A0A022PIU5_9GAMM</name>
<comment type="caution">
    <text evidence="2">The sequence shown here is derived from an EMBL/GenBank/DDBJ whole genome shotgun (WGS) entry which is preliminary data.</text>
</comment>